<evidence type="ECO:0000313" key="11">
    <source>
        <dbReference type="EMBL" id="PSS05272.1"/>
    </source>
</evidence>
<evidence type="ECO:0000256" key="4">
    <source>
        <dbReference type="ARBA" id="ARBA00022723"/>
    </source>
</evidence>
<evidence type="ECO:0000256" key="2">
    <source>
        <dbReference type="ARBA" id="ARBA00005940"/>
    </source>
</evidence>
<dbReference type="InterPro" id="IPR013780">
    <property type="entry name" value="Glyco_hydro_b"/>
</dbReference>
<dbReference type="Pfam" id="PF02449">
    <property type="entry name" value="Glyco_hydro_42"/>
    <property type="match status" value="1"/>
</dbReference>
<keyword evidence="8" id="KW-0732">Signal</keyword>
<dbReference type="Proteomes" id="UP000241462">
    <property type="component" value="Unassembled WGS sequence"/>
</dbReference>
<dbReference type="InterPro" id="IPR013738">
    <property type="entry name" value="Beta_galactosidase_Trimer"/>
</dbReference>
<keyword evidence="5" id="KW-0378">Hydrolase</keyword>
<evidence type="ECO:0000256" key="6">
    <source>
        <dbReference type="ARBA" id="ARBA00022833"/>
    </source>
</evidence>
<dbReference type="GO" id="GO:0004565">
    <property type="term" value="F:beta-galactosidase activity"/>
    <property type="evidence" value="ECO:0007669"/>
    <property type="project" value="UniProtKB-EC"/>
</dbReference>
<gene>
    <name evidence="11" type="ORF">BD289DRAFT_358312</name>
</gene>
<dbReference type="InParanoid" id="A0A2T3ANN6"/>
<organism evidence="11 12">
    <name type="scientific">Coniella lustricola</name>
    <dbReference type="NCBI Taxonomy" id="2025994"/>
    <lineage>
        <taxon>Eukaryota</taxon>
        <taxon>Fungi</taxon>
        <taxon>Dikarya</taxon>
        <taxon>Ascomycota</taxon>
        <taxon>Pezizomycotina</taxon>
        <taxon>Sordariomycetes</taxon>
        <taxon>Sordariomycetidae</taxon>
        <taxon>Diaporthales</taxon>
        <taxon>Schizoparmaceae</taxon>
        <taxon>Coniella</taxon>
    </lineage>
</organism>
<dbReference type="InterPro" id="IPR003476">
    <property type="entry name" value="Glyco_hydro_42"/>
</dbReference>
<reference evidence="11 12" key="1">
    <citation type="journal article" date="2018" name="Mycol. Prog.">
        <title>Coniella lustricola, a new species from submerged detritus.</title>
        <authorList>
            <person name="Raudabaugh D.B."/>
            <person name="Iturriaga T."/>
            <person name="Carver A."/>
            <person name="Mondo S."/>
            <person name="Pangilinan J."/>
            <person name="Lipzen A."/>
            <person name="He G."/>
            <person name="Amirebrahimi M."/>
            <person name="Grigoriev I.V."/>
            <person name="Miller A.N."/>
        </authorList>
    </citation>
    <scope>NUCLEOTIDE SEQUENCE [LARGE SCALE GENOMIC DNA]</scope>
    <source>
        <strain evidence="11 12">B22-T-1</strain>
    </source>
</reference>
<dbReference type="EMBL" id="KZ678372">
    <property type="protein sequence ID" value="PSS05272.1"/>
    <property type="molecule type" value="Genomic_DNA"/>
</dbReference>
<sequence>MLCALLLALASVAKGGNVDTPSGYINTRAANVSLAPSVDRLAAGLHIGVDYYPTQWPGFMWESDIAAMRNLNISYVRLNEFDWAVIEPTEGVYNFTALDTTLDLLGKYGLKAIIGTPTASPPNWLTEKYDVAFVDVTNSTYVFGSRRYYSFSSFDYREQSQKITRVLAERYGSNPNVAAWQIDNELGCHNTIRSYDHNAIIRFRSWLQKKYGTVEAMNAAQGRVFWSNQYASFDDVLPPYHEVYTTNNLYTLDWYTFSSDMVIEFAQEQAAIIRQYAPSQALTTNLQMLFTDFDAYKFAREVGIDIAYFDEYPLAGPSDFSWLTESQLAATLRTGLPDLQAFTHAVYRGVAGAAYGQTSGPLGVMEMEPGVLNWNTYRVSPWEGMVRLWTLETYAASGDVVSYFRWRQVPYAQEQTLSGLHISDGSQDEGFFEVQEVAFNDLPILRDELAVTNGSQQVTHEPQADIALIFDYASVWTWAIEPYSGSWDVLSSSYSGGVLSNIDLVYGFYSALRRLGLSIDVVGAEQNLSGYKMLVVPSIPIMPDVLNTALASYTDGPVVFGPRTAALTANYSYAPGIQPAAGAVRDRLPMRVTRIETPPSYANSSISYAGTNYSITAWEEWVSCSRGNASSNATVTSGSPHRQGKAAACASISQENGKQWHYLGFNPPADFLTAYLGDVAAAAGVIALTGKVASKDADLGETLRLLRRGNLLWAFNYGTESVAAPDVDANAKVIIGEQGDIPAAGVVVWKLAR</sequence>
<keyword evidence="12" id="KW-1185">Reference proteome</keyword>
<dbReference type="EC" id="3.2.1.23" evidence="3"/>
<dbReference type="GO" id="GO:0009341">
    <property type="term" value="C:beta-galactosidase complex"/>
    <property type="evidence" value="ECO:0007669"/>
    <property type="project" value="InterPro"/>
</dbReference>
<evidence type="ECO:0000256" key="8">
    <source>
        <dbReference type="SAM" id="SignalP"/>
    </source>
</evidence>
<feature type="domain" description="Glycoside hydrolase family 42 N-terminal" evidence="9">
    <location>
        <begin position="50"/>
        <end position="438"/>
    </location>
</feature>
<feature type="signal peptide" evidence="8">
    <location>
        <begin position="1"/>
        <end position="15"/>
    </location>
</feature>
<dbReference type="InterPro" id="IPR013529">
    <property type="entry name" value="Glyco_hydro_42_N"/>
</dbReference>
<evidence type="ECO:0000313" key="12">
    <source>
        <dbReference type="Proteomes" id="UP000241462"/>
    </source>
</evidence>
<dbReference type="GO" id="GO:0046872">
    <property type="term" value="F:metal ion binding"/>
    <property type="evidence" value="ECO:0007669"/>
    <property type="project" value="UniProtKB-KW"/>
</dbReference>
<dbReference type="Gene3D" id="3.20.20.80">
    <property type="entry name" value="Glycosidases"/>
    <property type="match status" value="1"/>
</dbReference>
<keyword evidence="4" id="KW-0479">Metal-binding</keyword>
<dbReference type="PANTHER" id="PTHR36447:SF2">
    <property type="entry name" value="BETA-GALACTOSIDASE YESZ"/>
    <property type="match status" value="1"/>
</dbReference>
<name>A0A2T3ANN6_9PEZI</name>
<dbReference type="CDD" id="cd03143">
    <property type="entry name" value="A4_beta-galactosidase_middle_domain"/>
    <property type="match status" value="1"/>
</dbReference>
<comment type="catalytic activity">
    <reaction evidence="1">
        <text>Hydrolysis of terminal non-reducing beta-D-galactose residues in beta-D-galactosides.</text>
        <dbReference type="EC" id="3.2.1.23"/>
    </reaction>
</comment>
<evidence type="ECO:0000259" key="9">
    <source>
        <dbReference type="Pfam" id="PF02449"/>
    </source>
</evidence>
<feature type="chain" id="PRO_5015444800" description="beta-galactosidase" evidence="8">
    <location>
        <begin position="16"/>
        <end position="753"/>
    </location>
</feature>
<dbReference type="Gene3D" id="2.60.40.1180">
    <property type="entry name" value="Golgi alpha-mannosidase II"/>
    <property type="match status" value="1"/>
</dbReference>
<dbReference type="InterPro" id="IPR029062">
    <property type="entry name" value="Class_I_gatase-like"/>
</dbReference>
<dbReference type="AlphaFoldDB" id="A0A2T3ANN6"/>
<dbReference type="Pfam" id="PF08532">
    <property type="entry name" value="Glyco_hydro_42M"/>
    <property type="match status" value="1"/>
</dbReference>
<dbReference type="GO" id="GO:0005975">
    <property type="term" value="P:carbohydrate metabolic process"/>
    <property type="evidence" value="ECO:0007669"/>
    <property type="project" value="InterPro"/>
</dbReference>
<protein>
    <recommendedName>
        <fullName evidence="3">beta-galactosidase</fullName>
        <ecNumber evidence="3">3.2.1.23</ecNumber>
    </recommendedName>
</protein>
<dbReference type="SUPFAM" id="SSF51011">
    <property type="entry name" value="Glycosyl hydrolase domain"/>
    <property type="match status" value="1"/>
</dbReference>
<evidence type="ECO:0000256" key="5">
    <source>
        <dbReference type="ARBA" id="ARBA00022801"/>
    </source>
</evidence>
<evidence type="ECO:0000256" key="3">
    <source>
        <dbReference type="ARBA" id="ARBA00012756"/>
    </source>
</evidence>
<comment type="similarity">
    <text evidence="2">Belongs to the glycosyl hydrolase 42 family.</text>
</comment>
<accession>A0A2T3ANN6</accession>
<dbReference type="SUPFAM" id="SSF52317">
    <property type="entry name" value="Class I glutamine amidotransferase-like"/>
    <property type="match status" value="1"/>
</dbReference>
<evidence type="ECO:0000256" key="1">
    <source>
        <dbReference type="ARBA" id="ARBA00001412"/>
    </source>
</evidence>
<evidence type="ECO:0000259" key="10">
    <source>
        <dbReference type="Pfam" id="PF08532"/>
    </source>
</evidence>
<dbReference type="PANTHER" id="PTHR36447">
    <property type="entry name" value="BETA-GALACTOSIDASE GANA"/>
    <property type="match status" value="1"/>
</dbReference>
<dbReference type="STRING" id="2025994.A0A2T3ANN6"/>
<evidence type="ECO:0000256" key="7">
    <source>
        <dbReference type="ARBA" id="ARBA00023295"/>
    </source>
</evidence>
<keyword evidence="6" id="KW-0862">Zinc</keyword>
<dbReference type="InterPro" id="IPR017853">
    <property type="entry name" value="GH"/>
</dbReference>
<dbReference type="Gene3D" id="3.40.50.880">
    <property type="match status" value="1"/>
</dbReference>
<dbReference type="SUPFAM" id="SSF51445">
    <property type="entry name" value="(Trans)glycosidases"/>
    <property type="match status" value="1"/>
</dbReference>
<dbReference type="OrthoDB" id="1657402at2759"/>
<keyword evidence="7" id="KW-0326">Glycosidase</keyword>
<proteinExistence type="inferred from homology"/>
<feature type="domain" description="Beta-galactosidase trimerisation" evidence="10">
    <location>
        <begin position="464"/>
        <end position="685"/>
    </location>
</feature>